<comment type="caution">
    <text evidence="1">The sequence shown here is derived from an EMBL/GenBank/DDBJ whole genome shotgun (WGS) entry which is preliminary data.</text>
</comment>
<keyword evidence="2" id="KW-1185">Reference proteome</keyword>
<reference evidence="1" key="1">
    <citation type="submission" date="2023-03" db="EMBL/GenBank/DDBJ databases">
        <title>Chromosome-level genomes of two armyworms, Mythimna separata and Mythimna loreyi, provide insights into the biosynthesis and reception of sex pheromones.</title>
        <authorList>
            <person name="Zhao H."/>
        </authorList>
    </citation>
    <scope>NUCLEOTIDE SEQUENCE</scope>
    <source>
        <strain evidence="1">BeijingLab</strain>
        <tissue evidence="1">Pupa</tissue>
    </source>
</reference>
<dbReference type="EMBL" id="JARGEI010000027">
    <property type="protein sequence ID" value="KAJ8707773.1"/>
    <property type="molecule type" value="Genomic_DNA"/>
</dbReference>
<evidence type="ECO:0000313" key="2">
    <source>
        <dbReference type="Proteomes" id="UP001231518"/>
    </source>
</evidence>
<accession>A0AAD8DLH2</accession>
<organism evidence="1 2">
    <name type="scientific">Mythimna separata</name>
    <name type="common">Oriental armyworm</name>
    <name type="synonym">Pseudaletia separata</name>
    <dbReference type="NCBI Taxonomy" id="271217"/>
    <lineage>
        <taxon>Eukaryota</taxon>
        <taxon>Metazoa</taxon>
        <taxon>Ecdysozoa</taxon>
        <taxon>Arthropoda</taxon>
        <taxon>Hexapoda</taxon>
        <taxon>Insecta</taxon>
        <taxon>Pterygota</taxon>
        <taxon>Neoptera</taxon>
        <taxon>Endopterygota</taxon>
        <taxon>Lepidoptera</taxon>
        <taxon>Glossata</taxon>
        <taxon>Ditrysia</taxon>
        <taxon>Noctuoidea</taxon>
        <taxon>Noctuidae</taxon>
        <taxon>Noctuinae</taxon>
        <taxon>Hadenini</taxon>
        <taxon>Mythimna</taxon>
    </lineage>
</organism>
<sequence length="114" mass="13433">MQSCKPYFIKYKMLTITSIYIMEVSKFVRKHALLFPVAKNQRPLQRSLRVKNELALPSSKLAMFQSGPLVMCIKIYNKLPNEIKDIEFDNKFVNALKLYLIQKCYYSVNEFLTN</sequence>
<protein>
    <submittedName>
        <fullName evidence="1">Uncharacterized protein</fullName>
    </submittedName>
</protein>
<name>A0AAD8DLH2_MYTSE</name>
<proteinExistence type="predicted"/>
<evidence type="ECO:0000313" key="1">
    <source>
        <dbReference type="EMBL" id="KAJ8707773.1"/>
    </source>
</evidence>
<gene>
    <name evidence="1" type="ORF">PYW07_011450</name>
</gene>
<dbReference type="AlphaFoldDB" id="A0AAD8DLH2"/>
<dbReference type="Proteomes" id="UP001231518">
    <property type="component" value="Chromosome 28"/>
</dbReference>